<feature type="transmembrane region" description="Helical" evidence="1">
    <location>
        <begin position="57"/>
        <end position="76"/>
    </location>
</feature>
<keyword evidence="3" id="KW-1185">Reference proteome</keyword>
<sequence>MELIEPMTIEKSHIRKEILIGFVVALVATAFGCFLFIEFFSKYDFYTSLNLIKEGNLEGKVLVLGAIANFFVFFVFLKKQQMYRARGVLMETFFIAFLVLLLTLFSK</sequence>
<keyword evidence="1" id="KW-0812">Transmembrane</keyword>
<gene>
    <name evidence="2" type="ORF">ACFQ5N_06270</name>
</gene>
<keyword evidence="1" id="KW-1133">Transmembrane helix</keyword>
<evidence type="ECO:0000256" key="1">
    <source>
        <dbReference type="SAM" id="Phobius"/>
    </source>
</evidence>
<reference evidence="3" key="1">
    <citation type="journal article" date="2019" name="Int. J. Syst. Evol. Microbiol.">
        <title>The Global Catalogue of Microorganisms (GCM) 10K type strain sequencing project: providing services to taxonomists for standard genome sequencing and annotation.</title>
        <authorList>
            <consortium name="The Broad Institute Genomics Platform"/>
            <consortium name="The Broad Institute Genome Sequencing Center for Infectious Disease"/>
            <person name="Wu L."/>
            <person name="Ma J."/>
        </authorList>
    </citation>
    <scope>NUCLEOTIDE SEQUENCE [LARGE SCALE GENOMIC DNA]</scope>
    <source>
        <strain evidence="3">CCUG 62221</strain>
    </source>
</reference>
<evidence type="ECO:0000313" key="2">
    <source>
        <dbReference type="EMBL" id="MFD1293436.1"/>
    </source>
</evidence>
<accession>A0ABW3WQ70</accession>
<evidence type="ECO:0000313" key="3">
    <source>
        <dbReference type="Proteomes" id="UP001597241"/>
    </source>
</evidence>
<feature type="transmembrane region" description="Helical" evidence="1">
    <location>
        <begin position="88"/>
        <end position="106"/>
    </location>
</feature>
<dbReference type="EMBL" id="JBHTMV010000003">
    <property type="protein sequence ID" value="MFD1293436.1"/>
    <property type="molecule type" value="Genomic_DNA"/>
</dbReference>
<proteinExistence type="predicted"/>
<protein>
    <submittedName>
        <fullName evidence="2">Uncharacterized protein</fullName>
    </submittedName>
</protein>
<keyword evidence="1" id="KW-0472">Membrane</keyword>
<organism evidence="2 3">
    <name type="scientific">Lutibacter holmesii</name>
    <dbReference type="NCBI Taxonomy" id="1137985"/>
    <lineage>
        <taxon>Bacteria</taxon>
        <taxon>Pseudomonadati</taxon>
        <taxon>Bacteroidota</taxon>
        <taxon>Flavobacteriia</taxon>
        <taxon>Flavobacteriales</taxon>
        <taxon>Flavobacteriaceae</taxon>
        <taxon>Lutibacter</taxon>
    </lineage>
</organism>
<dbReference type="Proteomes" id="UP001597241">
    <property type="component" value="Unassembled WGS sequence"/>
</dbReference>
<name>A0ABW3WQ70_9FLAO</name>
<dbReference type="RefSeq" id="WP_386808635.1">
    <property type="nucleotide sequence ID" value="NZ_JBHTMV010000003.1"/>
</dbReference>
<feature type="transmembrane region" description="Helical" evidence="1">
    <location>
        <begin position="18"/>
        <end position="37"/>
    </location>
</feature>
<comment type="caution">
    <text evidence="2">The sequence shown here is derived from an EMBL/GenBank/DDBJ whole genome shotgun (WGS) entry which is preliminary data.</text>
</comment>